<comment type="caution">
    <text evidence="1">The sequence shown here is derived from an EMBL/GenBank/DDBJ whole genome shotgun (WGS) entry which is preliminary data.</text>
</comment>
<dbReference type="Proteomes" id="UP001497480">
    <property type="component" value="Unassembled WGS sequence"/>
</dbReference>
<sequence length="211" mass="23479">MATVVATNPPVGNSDSNEVIMTTDSMGDKCGEQLDEYPEQLLGDWVMKGNKSMLASEKTKTQRSDGVTALCERHIYAPATTSATKLVRVTQVNKASDLHLITEPLITHFCIDRDTENNEFYNHHANSAMHYSYHEGLLDTNAGRLDNINVDGCSDRDSMEQEFVSNSQQLPQTHILRDRLISLHASIRGPWMIIGDVNEILSPNEVMAGNF</sequence>
<evidence type="ECO:0000313" key="1">
    <source>
        <dbReference type="EMBL" id="CAL0302244.1"/>
    </source>
</evidence>
<proteinExistence type="predicted"/>
<evidence type="ECO:0000313" key="2">
    <source>
        <dbReference type="Proteomes" id="UP001497480"/>
    </source>
</evidence>
<accession>A0AAV1VYR9</accession>
<name>A0AAV1VYR9_LUPLU</name>
<gene>
    <name evidence="1" type="ORF">LLUT_LOCUS3304</name>
</gene>
<protein>
    <submittedName>
        <fullName evidence="1">Uncharacterized protein</fullName>
    </submittedName>
</protein>
<organism evidence="1 2">
    <name type="scientific">Lupinus luteus</name>
    <name type="common">European yellow lupine</name>
    <dbReference type="NCBI Taxonomy" id="3873"/>
    <lineage>
        <taxon>Eukaryota</taxon>
        <taxon>Viridiplantae</taxon>
        <taxon>Streptophyta</taxon>
        <taxon>Embryophyta</taxon>
        <taxon>Tracheophyta</taxon>
        <taxon>Spermatophyta</taxon>
        <taxon>Magnoliopsida</taxon>
        <taxon>eudicotyledons</taxon>
        <taxon>Gunneridae</taxon>
        <taxon>Pentapetalae</taxon>
        <taxon>rosids</taxon>
        <taxon>fabids</taxon>
        <taxon>Fabales</taxon>
        <taxon>Fabaceae</taxon>
        <taxon>Papilionoideae</taxon>
        <taxon>50 kb inversion clade</taxon>
        <taxon>genistoids sensu lato</taxon>
        <taxon>core genistoids</taxon>
        <taxon>Genisteae</taxon>
        <taxon>Lupinus</taxon>
    </lineage>
</organism>
<dbReference type="AlphaFoldDB" id="A0AAV1VYR9"/>
<keyword evidence="2" id="KW-1185">Reference proteome</keyword>
<reference evidence="1 2" key="1">
    <citation type="submission" date="2024-03" db="EMBL/GenBank/DDBJ databases">
        <authorList>
            <person name="Martinez-Hernandez J."/>
        </authorList>
    </citation>
    <scope>NUCLEOTIDE SEQUENCE [LARGE SCALE GENOMIC DNA]</scope>
</reference>
<dbReference type="EMBL" id="CAXHTB010000002">
    <property type="protein sequence ID" value="CAL0302244.1"/>
    <property type="molecule type" value="Genomic_DNA"/>
</dbReference>